<evidence type="ECO:0000256" key="3">
    <source>
        <dbReference type="SAM" id="MobiDB-lite"/>
    </source>
</evidence>
<feature type="domain" description="SUI1" evidence="5">
    <location>
        <begin position="634"/>
        <end position="705"/>
    </location>
</feature>
<evidence type="ECO:0000313" key="7">
    <source>
        <dbReference type="Proteomes" id="UP000316621"/>
    </source>
</evidence>
<accession>A0A4Y7IQZ4</accession>
<dbReference type="SUPFAM" id="SSF48403">
    <property type="entry name" value="Ankyrin repeat"/>
    <property type="match status" value="1"/>
</dbReference>
<dbReference type="GO" id="GO:0016020">
    <property type="term" value="C:membrane"/>
    <property type="evidence" value="ECO:0007669"/>
    <property type="project" value="TreeGrafter"/>
</dbReference>
<dbReference type="InterPro" id="IPR005874">
    <property type="entry name" value="SUI1_euk"/>
</dbReference>
<dbReference type="CDD" id="cd11566">
    <property type="entry name" value="eIF1_SUI1"/>
    <property type="match status" value="1"/>
</dbReference>
<evidence type="ECO:0000256" key="1">
    <source>
        <dbReference type="ARBA" id="ARBA00003130"/>
    </source>
</evidence>
<feature type="transmembrane region" description="Helical" evidence="4">
    <location>
        <begin position="452"/>
        <end position="474"/>
    </location>
</feature>
<feature type="transmembrane region" description="Helical" evidence="4">
    <location>
        <begin position="562"/>
        <end position="591"/>
    </location>
</feature>
<dbReference type="PANTHER" id="PTHR24177">
    <property type="entry name" value="CASKIN"/>
    <property type="match status" value="1"/>
</dbReference>
<evidence type="ECO:0000259" key="5">
    <source>
        <dbReference type="PROSITE" id="PS50296"/>
    </source>
</evidence>
<dbReference type="Pfam" id="PF01253">
    <property type="entry name" value="SUI1"/>
    <property type="match status" value="1"/>
</dbReference>
<feature type="transmembrane region" description="Helical" evidence="4">
    <location>
        <begin position="494"/>
        <end position="525"/>
    </location>
</feature>
<dbReference type="Gene3D" id="3.30.780.10">
    <property type="entry name" value="SUI1-like domain"/>
    <property type="match status" value="1"/>
</dbReference>
<dbReference type="Pfam" id="PF13962">
    <property type="entry name" value="PGG"/>
    <property type="match status" value="1"/>
</dbReference>
<keyword evidence="4" id="KW-1133">Transmembrane helix</keyword>
<dbReference type="InterPro" id="IPR036877">
    <property type="entry name" value="SUI1_dom_sf"/>
</dbReference>
<dbReference type="Pfam" id="PF12796">
    <property type="entry name" value="Ank_2"/>
    <property type="match status" value="1"/>
</dbReference>
<dbReference type="Gene3D" id="1.25.40.20">
    <property type="entry name" value="Ankyrin repeat-containing domain"/>
    <property type="match status" value="1"/>
</dbReference>
<proteinExistence type="inferred from homology"/>
<gene>
    <name evidence="6" type="ORF">C5167_018553</name>
</gene>
<dbReference type="InterPro" id="IPR036770">
    <property type="entry name" value="Ankyrin_rpt-contain_sf"/>
</dbReference>
<protein>
    <recommendedName>
        <fullName evidence="5">SUI1 domain-containing protein</fullName>
    </recommendedName>
</protein>
<dbReference type="PROSITE" id="PS50296">
    <property type="entry name" value="SUI1"/>
    <property type="match status" value="1"/>
</dbReference>
<feature type="compositionally biased region" description="Low complexity" evidence="3">
    <location>
        <begin position="8"/>
        <end position="24"/>
    </location>
</feature>
<reference evidence="6 7" key="1">
    <citation type="journal article" date="2018" name="Science">
        <title>The opium poppy genome and morphinan production.</title>
        <authorList>
            <person name="Guo L."/>
            <person name="Winzer T."/>
            <person name="Yang X."/>
            <person name="Li Y."/>
            <person name="Ning Z."/>
            <person name="He Z."/>
            <person name="Teodor R."/>
            <person name="Lu Y."/>
            <person name="Bowser T.A."/>
            <person name="Graham I.A."/>
            <person name="Ye K."/>
        </authorList>
    </citation>
    <scope>NUCLEOTIDE SEQUENCE [LARGE SCALE GENOMIC DNA]</scope>
    <source>
        <strain evidence="7">cv. HN1</strain>
        <tissue evidence="6">Leaves</tissue>
    </source>
</reference>
<keyword evidence="4" id="KW-0472">Membrane</keyword>
<comment type="function">
    <text evidence="1">Probably involved in translation.</text>
</comment>
<feature type="transmembrane region" description="Helical" evidence="4">
    <location>
        <begin position="537"/>
        <end position="556"/>
    </location>
</feature>
<comment type="similarity">
    <text evidence="2">Belongs to the SUI1 family.</text>
</comment>
<evidence type="ECO:0000256" key="4">
    <source>
        <dbReference type="SAM" id="Phobius"/>
    </source>
</evidence>
<dbReference type="InterPro" id="IPR026961">
    <property type="entry name" value="PGG_dom"/>
</dbReference>
<dbReference type="EMBL" id="CM010716">
    <property type="protein sequence ID" value="RZC50122.1"/>
    <property type="molecule type" value="Genomic_DNA"/>
</dbReference>
<dbReference type="SMART" id="SM00248">
    <property type="entry name" value="ANK"/>
    <property type="match status" value="2"/>
</dbReference>
<dbReference type="AlphaFoldDB" id="A0A4Y7IQZ4"/>
<dbReference type="PANTHER" id="PTHR24177:SF292">
    <property type="entry name" value="ANKYRIN REPEAT FAMILY PROTEIN-RELATED"/>
    <property type="match status" value="1"/>
</dbReference>
<evidence type="ECO:0000313" key="6">
    <source>
        <dbReference type="EMBL" id="RZC50122.1"/>
    </source>
</evidence>
<feature type="region of interest" description="Disordered" evidence="3">
    <location>
        <begin position="1"/>
        <end position="24"/>
    </location>
</feature>
<dbReference type="InterPro" id="IPR001950">
    <property type="entry name" value="SUI1"/>
</dbReference>
<name>A0A4Y7IQZ4_PAPSO</name>
<evidence type="ECO:0000256" key="2">
    <source>
        <dbReference type="ARBA" id="ARBA00005422"/>
    </source>
</evidence>
<dbReference type="Gramene" id="RZC50122">
    <property type="protein sequence ID" value="RZC50122"/>
    <property type="gene ID" value="C5167_018553"/>
</dbReference>
<dbReference type="Proteomes" id="UP000316621">
    <property type="component" value="Chromosome 2"/>
</dbReference>
<keyword evidence="4" id="KW-0812">Transmembrane</keyword>
<keyword evidence="7" id="KW-1185">Reference proteome</keyword>
<dbReference type="SUPFAM" id="SSF55159">
    <property type="entry name" value="eIF1-like"/>
    <property type="match status" value="1"/>
</dbReference>
<dbReference type="InterPro" id="IPR002110">
    <property type="entry name" value="Ankyrin_rpt"/>
</dbReference>
<dbReference type="GO" id="GO:0003743">
    <property type="term" value="F:translation initiation factor activity"/>
    <property type="evidence" value="ECO:0007669"/>
    <property type="project" value="InterPro"/>
</dbReference>
<organism evidence="6 7">
    <name type="scientific">Papaver somniferum</name>
    <name type="common">Opium poppy</name>
    <dbReference type="NCBI Taxonomy" id="3469"/>
    <lineage>
        <taxon>Eukaryota</taxon>
        <taxon>Viridiplantae</taxon>
        <taxon>Streptophyta</taxon>
        <taxon>Embryophyta</taxon>
        <taxon>Tracheophyta</taxon>
        <taxon>Spermatophyta</taxon>
        <taxon>Magnoliopsida</taxon>
        <taxon>Ranunculales</taxon>
        <taxon>Papaveraceae</taxon>
        <taxon>Papaveroideae</taxon>
        <taxon>Papaver</taxon>
    </lineage>
</organism>
<sequence length="717" mass="78600">MATTNTRAGTSGTVGVTGASSSSTALPLRVKDPSEYLGLHRAAFKGDWNTARDLIKDDPSGKTAVVAVHNATALHVAAAEGHWLFVEELIKELKPESLEFMTDMSGRTALHCAANTKTARVLVNRNPKLTQMKCTSFEVVPLMYAAMAASPSNEQKGMVQYLSEVTTDDHSNPFSGDTAGALIFNITSAGFYDIALALFERYPNLVLDHSVGACALAAIAGIPEASLNGIVMVDHLHAKRGDMENPPQSLTCRSIGPTIPGVERVCNMKLMHKQYLSLVKCIFTKLAQANPLGVSMVIRMTHIARIAILNESVEFIKECALMDPDMLWHPVDGKSHLGFEIDQRCENVYNMLVSGNKSRMHAWTCRKDSSANTILHFAAKLAPPHKLISISGAALKMQRELQWFKEVERITPETTKDSTNNDGQTARVLFTEQHADLLDKGEKWMKDTATSCMLVATLIATVVFAAPFTVPGGSISDINSKDNGIPIFLRKNSFMVFAIADSLALFSSLTSFLFTHIFGVGFPYFVAKKVDNRSGNLFLSIAAMMVSFSAVLSIVLGRRFAWFPVAVALVACVPVALFAMLQFPLLVQMIISTYGASIFRRHDSLTIWIVGDDPFAYEDNFSGKRAAKSKGAYVHLRIHKRKGKKCLTTVEGLNPEELNLENILKEFKKGFCCNGNVTRDKELGKVIQLQGDQRKNVLDSLVKAGVSDKEDIKIHGY</sequence>